<dbReference type="EMBL" id="JAKLMC020000004">
    <property type="protein sequence ID" value="KAK5956638.1"/>
    <property type="molecule type" value="Genomic_DNA"/>
</dbReference>
<dbReference type="AlphaFoldDB" id="A0AAN8F4S6"/>
<dbReference type="PRINTS" id="PR00412">
    <property type="entry name" value="EPOXHYDRLASE"/>
</dbReference>
<dbReference type="Proteomes" id="UP001316803">
    <property type="component" value="Unassembled WGS sequence"/>
</dbReference>
<name>A0AAN8F4S6_9EURO</name>
<dbReference type="InterPro" id="IPR000639">
    <property type="entry name" value="Epox_hydrolase-like"/>
</dbReference>
<dbReference type="SUPFAM" id="SSF53474">
    <property type="entry name" value="alpha/beta-Hydrolases"/>
    <property type="match status" value="1"/>
</dbReference>
<gene>
    <name evidence="3" type="ORF">OHC33_002124</name>
</gene>
<dbReference type="InterPro" id="IPR000073">
    <property type="entry name" value="AB_hydrolase_1"/>
</dbReference>
<comment type="caution">
    <text evidence="3">The sequence shown here is derived from an EMBL/GenBank/DDBJ whole genome shotgun (WGS) entry which is preliminary data.</text>
</comment>
<dbReference type="GO" id="GO:0004301">
    <property type="term" value="F:epoxide hydrolase activity"/>
    <property type="evidence" value="ECO:0007669"/>
    <property type="project" value="TreeGrafter"/>
</dbReference>
<dbReference type="Pfam" id="PF00561">
    <property type="entry name" value="Abhydrolase_1"/>
    <property type="match status" value="1"/>
</dbReference>
<dbReference type="PANTHER" id="PTHR42977:SF3">
    <property type="entry name" value="AB HYDROLASE-1 DOMAIN-CONTAINING PROTEIN"/>
    <property type="match status" value="1"/>
</dbReference>
<dbReference type="PANTHER" id="PTHR42977">
    <property type="entry name" value="HYDROLASE-RELATED"/>
    <property type="match status" value="1"/>
</dbReference>
<dbReference type="InterPro" id="IPR029058">
    <property type="entry name" value="AB_hydrolase_fold"/>
</dbReference>
<protein>
    <recommendedName>
        <fullName evidence="2">AB hydrolase-1 domain-containing protein</fullName>
    </recommendedName>
</protein>
<evidence type="ECO:0000256" key="1">
    <source>
        <dbReference type="ARBA" id="ARBA00022801"/>
    </source>
</evidence>
<dbReference type="PRINTS" id="PR00111">
    <property type="entry name" value="ABHYDROLASE"/>
</dbReference>
<accession>A0AAN8F4S6</accession>
<dbReference type="InterPro" id="IPR051340">
    <property type="entry name" value="Haloalkane_dehalogenase"/>
</dbReference>
<organism evidence="3 4">
    <name type="scientific">Knufia fluminis</name>
    <dbReference type="NCBI Taxonomy" id="191047"/>
    <lineage>
        <taxon>Eukaryota</taxon>
        <taxon>Fungi</taxon>
        <taxon>Dikarya</taxon>
        <taxon>Ascomycota</taxon>
        <taxon>Pezizomycotina</taxon>
        <taxon>Eurotiomycetes</taxon>
        <taxon>Chaetothyriomycetidae</taxon>
        <taxon>Chaetothyriales</taxon>
        <taxon>Trichomeriaceae</taxon>
        <taxon>Knufia</taxon>
    </lineage>
</organism>
<feature type="domain" description="AB hydrolase-1" evidence="2">
    <location>
        <begin position="36"/>
        <end position="283"/>
    </location>
</feature>
<sequence length="304" mass="33737">MSQSQATTAVTTAWTSLPSGIRVFSRTAGPIDGANILLLHGYPSSSHQFRNLIPLLASHGYRVTAPDLPGFGFTEIPPEVKYEHTFANLATSISSFIDVAGINGDLAIYIFDYGAPTGLRLALERPDRVKAIVSQNGNAYEEGLLPFWDPLRKLWAASPGSTEELDLRQAIADFMLTLETTKSQYVGGEPHPETIDPSSWTLDYALLERPGQRDIQLDLFKDYGTNLTVYPQFQEYFRGSQVPLLAVWGKGDTIFGHPEAFKKDLPNAEIELWDGGHFLVESHTQELGQRIVKFLKDNGFPPMH</sequence>
<keyword evidence="4" id="KW-1185">Reference proteome</keyword>
<evidence type="ECO:0000259" key="2">
    <source>
        <dbReference type="Pfam" id="PF00561"/>
    </source>
</evidence>
<evidence type="ECO:0000313" key="4">
    <source>
        <dbReference type="Proteomes" id="UP001316803"/>
    </source>
</evidence>
<evidence type="ECO:0000313" key="3">
    <source>
        <dbReference type="EMBL" id="KAK5956638.1"/>
    </source>
</evidence>
<keyword evidence="1" id="KW-0378">Hydrolase</keyword>
<dbReference type="Gene3D" id="3.40.50.1820">
    <property type="entry name" value="alpha/beta hydrolase"/>
    <property type="match status" value="1"/>
</dbReference>
<proteinExistence type="predicted"/>
<reference evidence="3 4" key="1">
    <citation type="submission" date="2022-12" db="EMBL/GenBank/DDBJ databases">
        <title>Genomic features and morphological characterization of a novel Knufia sp. strain isolated from spacecraft assembly facility.</title>
        <authorList>
            <person name="Teixeira M."/>
            <person name="Chander A.M."/>
            <person name="Stajich J.E."/>
            <person name="Venkateswaran K."/>
        </authorList>
    </citation>
    <scope>NUCLEOTIDE SEQUENCE [LARGE SCALE GENOMIC DNA]</scope>
    <source>
        <strain evidence="3 4">FJI-L2-BK-P2</strain>
    </source>
</reference>